<feature type="transmembrane region" description="Helical" evidence="1">
    <location>
        <begin position="282"/>
        <end position="299"/>
    </location>
</feature>
<accession>A0A1X7HSH5</accession>
<protein>
    <submittedName>
        <fullName evidence="2">O-antigen polysaccharide polymerase Wzy</fullName>
    </submittedName>
</protein>
<feature type="transmembrane region" description="Helical" evidence="1">
    <location>
        <begin position="238"/>
        <end position="262"/>
    </location>
</feature>
<keyword evidence="1" id="KW-1133">Transmembrane helix</keyword>
<feature type="transmembrane region" description="Helical" evidence="1">
    <location>
        <begin position="56"/>
        <end position="73"/>
    </location>
</feature>
<feature type="transmembrane region" description="Helical" evidence="1">
    <location>
        <begin position="458"/>
        <end position="477"/>
    </location>
</feature>
<name>A0A1X7HSH5_9BACL</name>
<feature type="transmembrane region" description="Helical" evidence="1">
    <location>
        <begin position="434"/>
        <end position="452"/>
    </location>
</feature>
<dbReference type="STRING" id="1313296.SAMN05661091_5699"/>
<proteinExistence type="predicted"/>
<dbReference type="AlphaFoldDB" id="A0A1X7HSH5"/>
<dbReference type="Proteomes" id="UP000192940">
    <property type="component" value="Chromosome I"/>
</dbReference>
<evidence type="ECO:0000313" key="3">
    <source>
        <dbReference type="Proteomes" id="UP000192940"/>
    </source>
</evidence>
<feature type="transmembrane region" description="Helical" evidence="1">
    <location>
        <begin position="127"/>
        <end position="144"/>
    </location>
</feature>
<keyword evidence="1" id="KW-0472">Membrane</keyword>
<dbReference type="InterPro" id="IPR029468">
    <property type="entry name" value="O-ag_pol_Wzy"/>
</dbReference>
<feature type="transmembrane region" description="Helical" evidence="1">
    <location>
        <begin position="212"/>
        <end position="231"/>
    </location>
</feature>
<sequence length="481" mass="55434">MMKLSVLAKTSSSFRYPELVAYKSQVKSIYLIVMLLVIVLSIIGIQNKLYLKTDLLTVYIMYIILGLSNVIVTQKGITWDKIVGWSFFAYSVGVPLYLLTDGGLEGFIGTKMYFNEVYTFATVSESLYYNCLFVSLFYFSYFIFNKKVSENLEENTVNGTSLTNKKYNYFHSRFFIHYWILIAVGLFLFGMYKINYLSAISAGYSLKNVGYVYLFTAVFAIDIGTLILFRMTNFEKKYLLIAGIFHLLLFPLGIRQLTFTFIFQLALLYKLANYQRKIKVKGIILGISLLLFFGLIGMVRKGGEQAFSFISLLKAPIRYFFYETTFNYISFLKCLELFKEHSISYLYGKTLLDPIVEQIPSFILSNKNNYQFFERFIMQYESLENLKPVGTAHLLTELYVNGGMIFVIIFSLIIGLVSSILNNKLWKVIATNNFIGQILFSAIIPFVFIQLNRGGLSVLTKLSFQFAILPVLIVLMFRRKI</sequence>
<feature type="transmembrane region" description="Helical" evidence="1">
    <location>
        <begin position="174"/>
        <end position="192"/>
    </location>
</feature>
<feature type="transmembrane region" description="Helical" evidence="1">
    <location>
        <begin position="398"/>
        <end position="422"/>
    </location>
</feature>
<dbReference type="EMBL" id="LT840184">
    <property type="protein sequence ID" value="SMF92157.1"/>
    <property type="molecule type" value="Genomic_DNA"/>
</dbReference>
<organism evidence="2 3">
    <name type="scientific">Paenibacillus uliginis N3/975</name>
    <dbReference type="NCBI Taxonomy" id="1313296"/>
    <lineage>
        <taxon>Bacteria</taxon>
        <taxon>Bacillati</taxon>
        <taxon>Bacillota</taxon>
        <taxon>Bacilli</taxon>
        <taxon>Bacillales</taxon>
        <taxon>Paenibacillaceae</taxon>
        <taxon>Paenibacillus</taxon>
    </lineage>
</organism>
<gene>
    <name evidence="2" type="ORF">SAMN05661091_5699</name>
</gene>
<feature type="transmembrane region" description="Helical" evidence="1">
    <location>
        <begin position="29"/>
        <end position="50"/>
    </location>
</feature>
<keyword evidence="1" id="KW-0812">Transmembrane</keyword>
<evidence type="ECO:0000256" key="1">
    <source>
        <dbReference type="SAM" id="Phobius"/>
    </source>
</evidence>
<reference evidence="2 3" key="1">
    <citation type="submission" date="2017-04" db="EMBL/GenBank/DDBJ databases">
        <authorList>
            <person name="Afonso C.L."/>
            <person name="Miller P.J."/>
            <person name="Scott M.A."/>
            <person name="Spackman E."/>
            <person name="Goraichik I."/>
            <person name="Dimitrov K.M."/>
            <person name="Suarez D.L."/>
            <person name="Swayne D.E."/>
        </authorList>
    </citation>
    <scope>NUCLEOTIDE SEQUENCE [LARGE SCALE GENOMIC DNA]</scope>
    <source>
        <strain evidence="2 3">N3/975</strain>
    </source>
</reference>
<evidence type="ECO:0000313" key="2">
    <source>
        <dbReference type="EMBL" id="SMF92157.1"/>
    </source>
</evidence>
<keyword evidence="3" id="KW-1185">Reference proteome</keyword>
<dbReference type="Pfam" id="PF14296">
    <property type="entry name" value="O-ag_pol_Wzy"/>
    <property type="match status" value="1"/>
</dbReference>